<dbReference type="OrthoDB" id="191139at2759"/>
<accession>A0A0C2WNR9</accession>
<evidence type="ECO:0000256" key="1">
    <source>
        <dbReference type="ARBA" id="ARBA00006484"/>
    </source>
</evidence>
<keyword evidence="6" id="KW-1185">Reference proteome</keyword>
<dbReference type="PROSITE" id="PS50077">
    <property type="entry name" value="HEAT_REPEAT"/>
    <property type="match status" value="1"/>
</dbReference>
<protein>
    <recommendedName>
        <fullName evidence="7">NAD(P)-binding protein</fullName>
    </recommendedName>
</protein>
<comment type="similarity">
    <text evidence="1">Belongs to the short-chain dehydrogenases/reductases (SDR) family.</text>
</comment>
<evidence type="ECO:0000313" key="5">
    <source>
        <dbReference type="EMBL" id="KIL63262.1"/>
    </source>
</evidence>
<dbReference type="PANTHER" id="PTHR24320:SF282">
    <property type="entry name" value="WW DOMAIN-CONTAINING OXIDOREDUCTASE"/>
    <property type="match status" value="1"/>
</dbReference>
<keyword evidence="3" id="KW-0560">Oxidoreductase</keyword>
<evidence type="ECO:0008006" key="7">
    <source>
        <dbReference type="Google" id="ProtNLM"/>
    </source>
</evidence>
<dbReference type="EMBL" id="KN818261">
    <property type="protein sequence ID" value="KIL63262.1"/>
    <property type="molecule type" value="Genomic_DNA"/>
</dbReference>
<dbReference type="InterPro" id="IPR002347">
    <property type="entry name" value="SDR_fam"/>
</dbReference>
<evidence type="ECO:0000256" key="4">
    <source>
        <dbReference type="PROSITE-ProRule" id="PRU00103"/>
    </source>
</evidence>
<dbReference type="InterPro" id="IPR020904">
    <property type="entry name" value="Sc_DH/Rdtase_CS"/>
</dbReference>
<evidence type="ECO:0000313" key="6">
    <source>
        <dbReference type="Proteomes" id="UP000054549"/>
    </source>
</evidence>
<dbReference type="InterPro" id="IPR036291">
    <property type="entry name" value="NAD(P)-bd_dom_sf"/>
</dbReference>
<reference evidence="5 6" key="1">
    <citation type="submission" date="2014-04" db="EMBL/GenBank/DDBJ databases">
        <title>Evolutionary Origins and Diversification of the Mycorrhizal Mutualists.</title>
        <authorList>
            <consortium name="DOE Joint Genome Institute"/>
            <consortium name="Mycorrhizal Genomics Consortium"/>
            <person name="Kohler A."/>
            <person name="Kuo A."/>
            <person name="Nagy L.G."/>
            <person name="Floudas D."/>
            <person name="Copeland A."/>
            <person name="Barry K.W."/>
            <person name="Cichocki N."/>
            <person name="Veneault-Fourrey C."/>
            <person name="LaButti K."/>
            <person name="Lindquist E.A."/>
            <person name="Lipzen A."/>
            <person name="Lundell T."/>
            <person name="Morin E."/>
            <person name="Murat C."/>
            <person name="Riley R."/>
            <person name="Ohm R."/>
            <person name="Sun H."/>
            <person name="Tunlid A."/>
            <person name="Henrissat B."/>
            <person name="Grigoriev I.V."/>
            <person name="Hibbett D.S."/>
            <person name="Martin F."/>
        </authorList>
    </citation>
    <scope>NUCLEOTIDE SEQUENCE [LARGE SCALE GENOMIC DNA]</scope>
    <source>
        <strain evidence="5 6">Koide BX008</strain>
    </source>
</reference>
<evidence type="ECO:0000256" key="3">
    <source>
        <dbReference type="ARBA" id="ARBA00023002"/>
    </source>
</evidence>
<dbReference type="Proteomes" id="UP000054549">
    <property type="component" value="Unassembled WGS sequence"/>
</dbReference>
<dbReference type="InParanoid" id="A0A0C2WNR9"/>
<dbReference type="Pfam" id="PF00106">
    <property type="entry name" value="adh_short"/>
    <property type="match status" value="1"/>
</dbReference>
<feature type="repeat" description="HEAT" evidence="4">
    <location>
        <begin position="148"/>
        <end position="186"/>
    </location>
</feature>
<dbReference type="HOGENOM" id="CLU_010194_44_6_1"/>
<name>A0A0C2WNR9_AMAMK</name>
<dbReference type="PANTHER" id="PTHR24320">
    <property type="entry name" value="RETINOL DEHYDROGENASE"/>
    <property type="match status" value="1"/>
</dbReference>
<dbReference type="PROSITE" id="PS00061">
    <property type="entry name" value="ADH_SHORT"/>
    <property type="match status" value="1"/>
</dbReference>
<dbReference type="AlphaFoldDB" id="A0A0C2WNR9"/>
<dbReference type="PRINTS" id="PR00081">
    <property type="entry name" value="GDHRDH"/>
</dbReference>
<dbReference type="FunCoup" id="A0A0C2WNR9">
    <property type="interactions" value="151"/>
</dbReference>
<sequence>MGYIYSALRQSIFPPKSKFSVDDIPDLTGKIIVVTGGNTGIGKEAIKALLSHNAKVYILTRNREKTEAAIAELKELTGHEAHFITCDLADLKSVKAGAADFLSKEQELHVLMNNAGVAMPPMDQLTVQGYDAQFGTNALGHFYLTKLLLPILLSTSKNSGEKVRIVTVSSLGHLFHPLDFESFTDTPARRKYSLLDLYGQSKFASIVFALELAKRYGNQGIVSTSLHPGMIKSELTRHMSSLTSWFSNFIVFATETGALTQLYAATSPEAETLNGKYLIPWARVGEPDKNTQDANIGKQFWEWCEEQVKDI</sequence>
<gene>
    <name evidence="5" type="ORF">M378DRAFT_79922</name>
</gene>
<dbReference type="GO" id="GO:0016491">
    <property type="term" value="F:oxidoreductase activity"/>
    <property type="evidence" value="ECO:0007669"/>
    <property type="project" value="UniProtKB-KW"/>
</dbReference>
<dbReference type="SUPFAM" id="SSF51735">
    <property type="entry name" value="NAD(P)-binding Rossmann-fold domains"/>
    <property type="match status" value="1"/>
</dbReference>
<dbReference type="Gene3D" id="3.40.50.720">
    <property type="entry name" value="NAD(P)-binding Rossmann-like Domain"/>
    <property type="match status" value="1"/>
</dbReference>
<dbReference type="InterPro" id="IPR021133">
    <property type="entry name" value="HEAT_type_2"/>
</dbReference>
<evidence type="ECO:0000256" key="2">
    <source>
        <dbReference type="ARBA" id="ARBA00022857"/>
    </source>
</evidence>
<keyword evidence="2" id="KW-0521">NADP</keyword>
<dbReference type="STRING" id="946122.A0A0C2WNR9"/>
<organism evidence="5 6">
    <name type="scientific">Amanita muscaria (strain Koide BX008)</name>
    <dbReference type="NCBI Taxonomy" id="946122"/>
    <lineage>
        <taxon>Eukaryota</taxon>
        <taxon>Fungi</taxon>
        <taxon>Dikarya</taxon>
        <taxon>Basidiomycota</taxon>
        <taxon>Agaricomycotina</taxon>
        <taxon>Agaricomycetes</taxon>
        <taxon>Agaricomycetidae</taxon>
        <taxon>Agaricales</taxon>
        <taxon>Pluteineae</taxon>
        <taxon>Amanitaceae</taxon>
        <taxon>Amanita</taxon>
    </lineage>
</organism>
<proteinExistence type="inferred from homology"/>